<dbReference type="GO" id="GO:0016301">
    <property type="term" value="F:kinase activity"/>
    <property type="evidence" value="ECO:0007669"/>
    <property type="project" value="UniProtKB-KW"/>
</dbReference>
<keyword evidence="5" id="KW-0808">Transferase</keyword>
<dbReference type="PROSITE" id="PS50109">
    <property type="entry name" value="HIS_KIN"/>
    <property type="match status" value="1"/>
</dbReference>
<feature type="transmembrane region" description="Helical" evidence="8">
    <location>
        <begin position="151"/>
        <end position="169"/>
    </location>
</feature>
<dbReference type="Gene3D" id="3.30.565.10">
    <property type="entry name" value="Histidine kinase-like ATPase, C-terminal domain"/>
    <property type="match status" value="1"/>
</dbReference>
<dbReference type="PANTHER" id="PTHR45453:SF1">
    <property type="entry name" value="PHOSPHATE REGULON SENSOR PROTEIN PHOR"/>
    <property type="match status" value="1"/>
</dbReference>
<dbReference type="InterPro" id="IPR036890">
    <property type="entry name" value="HATPase_C_sf"/>
</dbReference>
<comment type="caution">
    <text evidence="10">The sequence shown here is derived from an EMBL/GenBank/DDBJ whole genome shotgun (WGS) entry which is preliminary data.</text>
</comment>
<keyword evidence="8" id="KW-0472">Membrane</keyword>
<evidence type="ECO:0000256" key="2">
    <source>
        <dbReference type="ARBA" id="ARBA00004370"/>
    </source>
</evidence>
<dbReference type="Proteomes" id="UP000779049">
    <property type="component" value="Unassembled WGS sequence"/>
</dbReference>
<gene>
    <name evidence="10" type="ORF">FLB61_12280</name>
</gene>
<accession>A0ABS7L9S1</accession>
<keyword evidence="6 10" id="KW-0418">Kinase</keyword>
<feature type="domain" description="Histidine kinase" evidence="9">
    <location>
        <begin position="225"/>
        <end position="440"/>
    </location>
</feature>
<organism evidence="10 11">
    <name type="scientific">Sellimonas caecigallum</name>
    <dbReference type="NCBI Taxonomy" id="2592333"/>
    <lineage>
        <taxon>Bacteria</taxon>
        <taxon>Bacillati</taxon>
        <taxon>Bacillota</taxon>
        <taxon>Clostridia</taxon>
        <taxon>Lachnospirales</taxon>
        <taxon>Lachnospiraceae</taxon>
        <taxon>Sellimonas</taxon>
    </lineage>
</organism>
<dbReference type="SMART" id="SM00387">
    <property type="entry name" value="HATPase_c"/>
    <property type="match status" value="1"/>
</dbReference>
<reference evidence="10 11" key="1">
    <citation type="journal article" date="2020" name="New Microbes New Infect">
        <title>Sellimonas caecigallum sp. nov., description and genome sequence of a new member of the Sellimonas genus isolated from the cecum of feral chicken.</title>
        <authorList>
            <person name="Wongkuna S."/>
            <person name="Ghimire S."/>
            <person name="Antony L."/>
            <person name="Chankhamhaengdecha S."/>
            <person name="Janvilisri T."/>
            <person name="Scaria J."/>
        </authorList>
    </citation>
    <scope>NUCLEOTIDE SEQUENCE [LARGE SCALE GENOMIC DNA]</scope>
    <source>
        <strain evidence="10 11">SW451</strain>
    </source>
</reference>
<proteinExistence type="predicted"/>
<dbReference type="EC" id="2.7.13.3" evidence="3"/>
<feature type="transmembrane region" description="Helical" evidence="8">
    <location>
        <begin position="9"/>
        <end position="29"/>
    </location>
</feature>
<dbReference type="Pfam" id="PF00512">
    <property type="entry name" value="HisKA"/>
    <property type="match status" value="1"/>
</dbReference>
<dbReference type="InterPro" id="IPR005467">
    <property type="entry name" value="His_kinase_dom"/>
</dbReference>
<dbReference type="SUPFAM" id="SSF55874">
    <property type="entry name" value="ATPase domain of HSP90 chaperone/DNA topoisomerase II/histidine kinase"/>
    <property type="match status" value="1"/>
</dbReference>
<evidence type="ECO:0000256" key="8">
    <source>
        <dbReference type="SAM" id="Phobius"/>
    </source>
</evidence>
<evidence type="ECO:0000256" key="6">
    <source>
        <dbReference type="ARBA" id="ARBA00022777"/>
    </source>
</evidence>
<keyword evidence="8" id="KW-1133">Transmembrane helix</keyword>
<dbReference type="InterPro" id="IPR003594">
    <property type="entry name" value="HATPase_dom"/>
</dbReference>
<dbReference type="CDD" id="cd00075">
    <property type="entry name" value="HATPase"/>
    <property type="match status" value="1"/>
</dbReference>
<comment type="subcellular location">
    <subcellularLocation>
        <location evidence="2">Membrane</location>
    </subcellularLocation>
</comment>
<dbReference type="InterPro" id="IPR050351">
    <property type="entry name" value="BphY/WalK/GraS-like"/>
</dbReference>
<keyword evidence="7" id="KW-0902">Two-component regulatory system</keyword>
<evidence type="ECO:0000313" key="11">
    <source>
        <dbReference type="Proteomes" id="UP000779049"/>
    </source>
</evidence>
<dbReference type="SMART" id="SM00388">
    <property type="entry name" value="HisKA"/>
    <property type="match status" value="1"/>
</dbReference>
<evidence type="ECO:0000256" key="4">
    <source>
        <dbReference type="ARBA" id="ARBA00022553"/>
    </source>
</evidence>
<dbReference type="EMBL" id="VIRV01000029">
    <property type="protein sequence ID" value="MBY0759840.1"/>
    <property type="molecule type" value="Genomic_DNA"/>
</dbReference>
<keyword evidence="8" id="KW-0812">Transmembrane</keyword>
<dbReference type="InterPro" id="IPR036097">
    <property type="entry name" value="HisK_dim/P_sf"/>
</dbReference>
<dbReference type="Gene3D" id="1.10.287.130">
    <property type="match status" value="1"/>
</dbReference>
<dbReference type="Pfam" id="PF02518">
    <property type="entry name" value="HATPase_c"/>
    <property type="match status" value="1"/>
</dbReference>
<dbReference type="SUPFAM" id="SSF47384">
    <property type="entry name" value="Homodimeric domain of signal transducing histidine kinase"/>
    <property type="match status" value="1"/>
</dbReference>
<dbReference type="InterPro" id="IPR003661">
    <property type="entry name" value="HisK_dim/P_dom"/>
</dbReference>
<dbReference type="RefSeq" id="WP_221920359.1">
    <property type="nucleotide sequence ID" value="NZ_CP173660.1"/>
</dbReference>
<evidence type="ECO:0000256" key="7">
    <source>
        <dbReference type="ARBA" id="ARBA00023012"/>
    </source>
</evidence>
<evidence type="ECO:0000256" key="1">
    <source>
        <dbReference type="ARBA" id="ARBA00000085"/>
    </source>
</evidence>
<keyword evidence="11" id="KW-1185">Reference proteome</keyword>
<dbReference type="PRINTS" id="PR00344">
    <property type="entry name" value="BCTRLSENSOR"/>
</dbReference>
<evidence type="ECO:0000313" key="10">
    <source>
        <dbReference type="EMBL" id="MBY0759840.1"/>
    </source>
</evidence>
<dbReference type="CDD" id="cd00082">
    <property type="entry name" value="HisKA"/>
    <property type="match status" value="1"/>
</dbReference>
<dbReference type="PANTHER" id="PTHR45453">
    <property type="entry name" value="PHOSPHATE REGULON SENSOR PROTEIN PHOR"/>
    <property type="match status" value="1"/>
</dbReference>
<protein>
    <recommendedName>
        <fullName evidence="3">histidine kinase</fullName>
        <ecNumber evidence="3">2.7.13.3</ecNumber>
    </recommendedName>
</protein>
<comment type="catalytic activity">
    <reaction evidence="1">
        <text>ATP + protein L-histidine = ADP + protein N-phospho-L-histidine.</text>
        <dbReference type="EC" id="2.7.13.3"/>
    </reaction>
</comment>
<evidence type="ECO:0000256" key="3">
    <source>
        <dbReference type="ARBA" id="ARBA00012438"/>
    </source>
</evidence>
<dbReference type="InterPro" id="IPR004358">
    <property type="entry name" value="Sig_transdc_His_kin-like_C"/>
</dbReference>
<keyword evidence="4" id="KW-0597">Phosphoprotein</keyword>
<evidence type="ECO:0000259" key="9">
    <source>
        <dbReference type="PROSITE" id="PS50109"/>
    </source>
</evidence>
<sequence>MRKKIQRNMIFMIALTLLAAYAFLIVIIYNHTLQIMENDARQEAKYIKTAIDISGSGYLKEMDAANTATRVTQIAPNGEVLYDSNGHEKVDENHRNRKEVKEALESGHGQDTRVSDTVGEELFYYALLLDDGTVLRVAKPMDSVSRTAVDILPYMALIAAVLIVVAWRLSKWLAIRLVRPINELDLEHPIENEVYDELTPLLLSMESQRKEKEKNERMRREFSANVSHELKTPLTSISGYAEIMKSGLVKAEDMPGFAERIYKEASRLIVLVEDIIKLSKLDEGGVGLEHERVDLYSICEDTISRLERMAERHHVSMELNGEPVYYEGVYRVLDEMIWNICENAVKYNKDGGSVKVWVGNTLEGPKVIVKDTGIGIPQEEIERIYERFYRVDKSHSKETGGTGLGLSIVKHGAAMHQIRIKTESKVGKGTTITLLFSKNDLKSETGGSKSNPHED</sequence>
<evidence type="ECO:0000256" key="5">
    <source>
        <dbReference type="ARBA" id="ARBA00022679"/>
    </source>
</evidence>
<name>A0ABS7L9S1_9FIRM</name>